<keyword evidence="17" id="KW-1185">Reference proteome</keyword>
<feature type="domain" description="RING-type" evidence="15">
    <location>
        <begin position="459"/>
        <end position="671"/>
    </location>
</feature>
<comment type="similarity">
    <text evidence="2">Belongs to the glycosyl hydrolase 13 family.</text>
</comment>
<dbReference type="SMART" id="SM00647">
    <property type="entry name" value="IBR"/>
    <property type="match status" value="2"/>
</dbReference>
<dbReference type="AlphaFoldDB" id="A0A4R0RGZ9"/>
<evidence type="ECO:0000256" key="1">
    <source>
        <dbReference type="ARBA" id="ARBA00001913"/>
    </source>
</evidence>
<dbReference type="InterPro" id="IPR002867">
    <property type="entry name" value="IBR_dom"/>
</dbReference>
<dbReference type="SUPFAM" id="SSF57850">
    <property type="entry name" value="RING/U-box"/>
    <property type="match status" value="2"/>
</dbReference>
<evidence type="ECO:0000256" key="3">
    <source>
        <dbReference type="ARBA" id="ARBA00022679"/>
    </source>
</evidence>
<organism evidence="16 17">
    <name type="scientific">Steccherinum ochraceum</name>
    <dbReference type="NCBI Taxonomy" id="92696"/>
    <lineage>
        <taxon>Eukaryota</taxon>
        <taxon>Fungi</taxon>
        <taxon>Dikarya</taxon>
        <taxon>Basidiomycota</taxon>
        <taxon>Agaricomycotina</taxon>
        <taxon>Agaricomycetes</taxon>
        <taxon>Polyporales</taxon>
        <taxon>Steccherinaceae</taxon>
        <taxon>Steccherinum</taxon>
    </lineage>
</organism>
<dbReference type="GO" id="GO:0008270">
    <property type="term" value="F:zinc ion binding"/>
    <property type="evidence" value="ECO:0007669"/>
    <property type="project" value="UniProtKB-KW"/>
</dbReference>
<keyword evidence="5" id="KW-0732">Signal</keyword>
<dbReference type="PROSITE" id="PS51873">
    <property type="entry name" value="TRIAD"/>
    <property type="match status" value="1"/>
</dbReference>
<accession>A0A4R0RGZ9</accession>
<keyword evidence="4" id="KW-0479">Metal-binding</keyword>
<dbReference type="PANTHER" id="PTHR10357:SF215">
    <property type="entry name" value="ALPHA-AMYLASE 1"/>
    <property type="match status" value="1"/>
</dbReference>
<dbReference type="CDD" id="cd16630">
    <property type="entry name" value="RING-HC_RBR_RNF216"/>
    <property type="match status" value="1"/>
</dbReference>
<dbReference type="InterPro" id="IPR017853">
    <property type="entry name" value="GH"/>
</dbReference>
<dbReference type="InterPro" id="IPR006047">
    <property type="entry name" value="GH13_cat_dom"/>
</dbReference>
<dbReference type="Gene3D" id="3.20.20.80">
    <property type="entry name" value="Glycosidases"/>
    <property type="match status" value="1"/>
</dbReference>
<evidence type="ECO:0000256" key="9">
    <source>
        <dbReference type="ARBA" id="ARBA00022801"/>
    </source>
</evidence>
<dbReference type="Pfam" id="PF00128">
    <property type="entry name" value="Alpha-amylase"/>
    <property type="match status" value="1"/>
</dbReference>
<evidence type="ECO:0000256" key="7">
    <source>
        <dbReference type="ARBA" id="ARBA00022771"/>
    </source>
</evidence>
<dbReference type="SUPFAM" id="SSF51445">
    <property type="entry name" value="(Trans)glycosidases"/>
    <property type="match status" value="1"/>
</dbReference>
<evidence type="ECO:0000256" key="4">
    <source>
        <dbReference type="ARBA" id="ARBA00022723"/>
    </source>
</evidence>
<proteinExistence type="inferred from homology"/>
<comment type="caution">
    <text evidence="16">The sequence shown here is derived from an EMBL/GenBank/DDBJ whole genome shotgun (WGS) entry which is preliminary data.</text>
</comment>
<dbReference type="GO" id="GO:0016740">
    <property type="term" value="F:transferase activity"/>
    <property type="evidence" value="ECO:0007669"/>
    <property type="project" value="UniProtKB-KW"/>
</dbReference>
<name>A0A4R0RGZ9_9APHY</name>
<dbReference type="CDD" id="cd20339">
    <property type="entry name" value="BRcat_RBR_RNF216"/>
    <property type="match status" value="1"/>
</dbReference>
<evidence type="ECO:0000256" key="2">
    <source>
        <dbReference type="ARBA" id="ARBA00008061"/>
    </source>
</evidence>
<dbReference type="InterPro" id="IPR044066">
    <property type="entry name" value="TRIAD_supradom"/>
</dbReference>
<evidence type="ECO:0000256" key="12">
    <source>
        <dbReference type="ARBA" id="ARBA00023277"/>
    </source>
</evidence>
<feature type="non-terminal residue" evidence="16">
    <location>
        <position position="1185"/>
    </location>
</feature>
<keyword evidence="7" id="KW-0863">Zinc-finger</keyword>
<keyword evidence="13" id="KW-0326">Glycosidase</keyword>
<dbReference type="CDD" id="cd20353">
    <property type="entry name" value="Rcat_RBR_RNF216"/>
    <property type="match status" value="1"/>
</dbReference>
<gene>
    <name evidence="16" type="ORF">EIP91_001093</name>
</gene>
<feature type="compositionally biased region" description="Pro residues" evidence="14">
    <location>
        <begin position="223"/>
        <end position="239"/>
    </location>
</feature>
<dbReference type="OrthoDB" id="204980at2759"/>
<evidence type="ECO:0000313" key="16">
    <source>
        <dbReference type="EMBL" id="TCD66626.1"/>
    </source>
</evidence>
<dbReference type="Pfam" id="PF26200">
    <property type="entry name" value="Rcat_RNF216"/>
    <property type="match status" value="1"/>
</dbReference>
<feature type="region of interest" description="Disordered" evidence="14">
    <location>
        <begin position="78"/>
        <end position="121"/>
    </location>
</feature>
<dbReference type="InterPro" id="IPR013083">
    <property type="entry name" value="Znf_RING/FYVE/PHD"/>
</dbReference>
<feature type="region of interest" description="Disordered" evidence="14">
    <location>
        <begin position="1"/>
        <end position="21"/>
    </location>
</feature>
<evidence type="ECO:0000256" key="13">
    <source>
        <dbReference type="ARBA" id="ARBA00023295"/>
    </source>
</evidence>
<evidence type="ECO:0000256" key="14">
    <source>
        <dbReference type="SAM" id="MobiDB-lite"/>
    </source>
</evidence>
<dbReference type="SMART" id="SM00642">
    <property type="entry name" value="Aamy"/>
    <property type="match status" value="1"/>
</dbReference>
<dbReference type="PANTHER" id="PTHR10357">
    <property type="entry name" value="ALPHA-AMYLASE FAMILY MEMBER"/>
    <property type="match status" value="1"/>
</dbReference>
<dbReference type="InterPro" id="IPR047545">
    <property type="entry name" value="BRcat_RBR_RNF216"/>
</dbReference>
<evidence type="ECO:0000256" key="6">
    <source>
        <dbReference type="ARBA" id="ARBA00022737"/>
    </source>
</evidence>
<dbReference type="InterPro" id="IPR047544">
    <property type="entry name" value="RING-HC_RBR_RNF216"/>
</dbReference>
<comment type="cofactor">
    <cofactor evidence="1">
        <name>Ca(2+)</name>
        <dbReference type="ChEBI" id="CHEBI:29108"/>
    </cofactor>
</comment>
<feature type="region of interest" description="Disordered" evidence="14">
    <location>
        <begin position="201"/>
        <end position="241"/>
    </location>
</feature>
<dbReference type="Gene3D" id="1.20.120.1750">
    <property type="match status" value="1"/>
</dbReference>
<keyword evidence="9" id="KW-0378">Hydrolase</keyword>
<evidence type="ECO:0000313" key="17">
    <source>
        <dbReference type="Proteomes" id="UP000292702"/>
    </source>
</evidence>
<keyword evidence="6" id="KW-0677">Repeat</keyword>
<dbReference type="GO" id="GO:0016798">
    <property type="term" value="F:hydrolase activity, acting on glycosyl bonds"/>
    <property type="evidence" value="ECO:0007669"/>
    <property type="project" value="UniProtKB-KW"/>
</dbReference>
<evidence type="ECO:0000256" key="5">
    <source>
        <dbReference type="ARBA" id="ARBA00022729"/>
    </source>
</evidence>
<dbReference type="FunFam" id="3.20.20.80:FF:000120">
    <property type="entry name" value="Alpha-amylase A"/>
    <property type="match status" value="1"/>
</dbReference>
<evidence type="ECO:0000256" key="10">
    <source>
        <dbReference type="ARBA" id="ARBA00022833"/>
    </source>
</evidence>
<dbReference type="InterPro" id="IPR047546">
    <property type="entry name" value="Rcat_RBR_RNF216"/>
</dbReference>
<keyword evidence="3" id="KW-0808">Transferase</keyword>
<reference evidence="16 17" key="1">
    <citation type="submission" date="2018-11" db="EMBL/GenBank/DDBJ databases">
        <title>Genome assembly of Steccherinum ochraceum LE-BIN_3174, the white-rot fungus of the Steccherinaceae family (The Residual Polyporoid clade, Polyporales, Basidiomycota).</title>
        <authorList>
            <person name="Fedorova T.V."/>
            <person name="Glazunova O.A."/>
            <person name="Landesman E.O."/>
            <person name="Moiseenko K.V."/>
            <person name="Psurtseva N.V."/>
            <person name="Savinova O.S."/>
            <person name="Shakhova N.V."/>
            <person name="Tyazhelova T.V."/>
            <person name="Vasina D.V."/>
        </authorList>
    </citation>
    <scope>NUCLEOTIDE SEQUENCE [LARGE SCALE GENOMIC DNA]</scope>
    <source>
        <strain evidence="16 17">LE-BIN_3174</strain>
    </source>
</reference>
<dbReference type="Proteomes" id="UP000292702">
    <property type="component" value="Unassembled WGS sequence"/>
</dbReference>
<dbReference type="STRING" id="92696.A0A4R0RGZ9"/>
<evidence type="ECO:0000256" key="11">
    <source>
        <dbReference type="ARBA" id="ARBA00022837"/>
    </source>
</evidence>
<sequence>MEGRVISSLKKKKLRSRDESRGRRPYLIAKYAREAAIKKSEEEFPSITPLAKLQVFTLAMAGTADIVDISPTRPIRALPRAGPSARKRRALPATESVIEITDSEDEDAPGPSTAKRGGLSLRTSSSIMEIDAETFHFSQSQNLSGSRSSQSPKKASHAPLARNVHAPASPVAGPSSTHAVRRLLAESSGHANHIRQDSLASISHASSPPPSQTPSLIIQPEPVLAPAPPPRLPTPPPFEPPEDPLSMFVAQVLEIIPDVEPDHVLSLVTLHYEEYKDKVVEPVLHALFEDPNYPKLDKKGKRKRIEPEERGEESSSVAKRRVSEAPVALPVLELDYADERRPHPPGPYYDELSISRLSLVFPRVPVTHIRREYKRHHSLYAPTFLSISAELASGNLAHRPLAGARNEAAIKGKGVQREDADLELEVAWLLRRQARQDEEIARDLVGAEAGTAGGGEGGADIECGCCFTENLFADMTQCPDGHLFCKDCVTAYASTQLGSQDSNLVCMDQSDCKLPFSESELRRLLTPKLMALYERIKQRKEIEAAGLEGLEECPFCEYKVVIENEHERLFRCENADCGAVSCRACKKPDHLPKSCKEVQDDKKLDARHAIEEAMTAALMRNCPSCGKGFLKESGCNKMTCPNCRTLSCYVCRKVITGYDHFNQKPPYDRPADNSKCPLWDQVEQRHVDECTIWQVTAARKRAVEEYKRLHPEVDEKDIQVDLPDAPPAAPGAPVAGRAQAYVVHAHAHARAHHAHVPVAVPLPVIRPMIHHHPVPDIHAARPVAPLPARAPAAPGYVFHLPPAMPAMPPIPPMPDMQVEMDGLMQANMRLQDALQRLVVDRFATADGSSPPCNTGDRVYCGGTWKGVVNKLDYIQNMGFDAIWISPIVANVEGNTSYGEAFHGYWTENIDALNSHFGSADDLNALSAALHKRNMYLMVDVVVNHVASPTNPPDFSKITPFNTQSQFHAENFIQAGDYFSNQTAVEQGWLGDTNLPLPDINTEDPNIVSMYNNWISGLVKNYTVDGVRIDTVKHVRQDFWPDFAKSAGVYTVGEVLDNRTSYLAPYTKVLDAVLDYSTYYSLYPAFTSTSGNLSAVADVVQQAQSTFNNGEFFSGSFVENHDNPRIQSATQDQALVTNAMTWPFIQDGIPIMYYGQEQGYTGGNDPANREALWLSGYPVDKPLVKH</sequence>
<feature type="compositionally biased region" description="Low complexity" evidence="14">
    <location>
        <begin position="138"/>
        <end position="151"/>
    </location>
</feature>
<dbReference type="Pfam" id="PF26191">
    <property type="entry name" value="RING-HC_RBR_RNF216"/>
    <property type="match status" value="1"/>
</dbReference>
<keyword evidence="10" id="KW-0862">Zinc</keyword>
<evidence type="ECO:0000259" key="15">
    <source>
        <dbReference type="PROSITE" id="PS51873"/>
    </source>
</evidence>
<dbReference type="GO" id="GO:0005975">
    <property type="term" value="P:carbohydrate metabolic process"/>
    <property type="evidence" value="ECO:0007669"/>
    <property type="project" value="InterPro"/>
</dbReference>
<keyword evidence="11" id="KW-0106">Calcium</keyword>
<feature type="region of interest" description="Disordered" evidence="14">
    <location>
        <begin position="295"/>
        <end position="321"/>
    </location>
</feature>
<dbReference type="CDD" id="cd11319">
    <property type="entry name" value="AmyAc_euk_AmyA"/>
    <property type="match status" value="1"/>
</dbReference>
<keyword evidence="8" id="KW-0833">Ubl conjugation pathway</keyword>
<dbReference type="EMBL" id="RWJN01000127">
    <property type="protein sequence ID" value="TCD66626.1"/>
    <property type="molecule type" value="Genomic_DNA"/>
</dbReference>
<keyword evidence="12" id="KW-0119">Carbohydrate metabolism</keyword>
<evidence type="ECO:0000256" key="8">
    <source>
        <dbReference type="ARBA" id="ARBA00022786"/>
    </source>
</evidence>
<protein>
    <recommendedName>
        <fullName evidence="15">RING-type domain-containing protein</fullName>
    </recommendedName>
</protein>
<feature type="region of interest" description="Disordered" evidence="14">
    <location>
        <begin position="138"/>
        <end position="160"/>
    </location>
</feature>
<dbReference type="Gene3D" id="3.30.40.10">
    <property type="entry name" value="Zinc/RING finger domain, C3HC4 (zinc finger)"/>
    <property type="match status" value="1"/>
</dbReference>